<reference evidence="2" key="1">
    <citation type="submission" date="2022-11" db="UniProtKB">
        <authorList>
            <consortium name="WormBaseParasite"/>
        </authorList>
    </citation>
    <scope>IDENTIFICATION</scope>
</reference>
<dbReference type="WBParaSite" id="ES5_v2.g875.t1">
    <property type="protein sequence ID" value="ES5_v2.g875.t1"/>
    <property type="gene ID" value="ES5_v2.g875"/>
</dbReference>
<dbReference type="Proteomes" id="UP000887579">
    <property type="component" value="Unplaced"/>
</dbReference>
<name>A0AC34GV75_9BILA</name>
<sequence length="542" mass="61196">MRLLFVFVFLFVLLLTSSINGLSPHPGALIRISPESIKQQIYSLLEAVEVVGKTFYYPDTGYHKFKHTRGLRWRLLEIRVTEFLINKDKTVVNIDEHGNIFFQVNDITIAGKAHYRIHSNQFARFTVAGDIWGKGSDTSISIKIKIENRNNRPFLTVVDKKLDIGSINFKGKGGHIGWILNLFRGYLKPTIKKEANKRGTEMLGQILNKLSEDLQKMKIESGLITPGFNVNFGLMNQPQLSPAQLQIPIIAQFWFNGHKDDNPPTVFPSKDPFPSTPPARQFCFNIDSNLAFRSAVYAFNVSDKAVFRIDKPIFGKLAPERQNFMECNCQGTNCLVSLVPKLKEKCPNGKSLWINGILQVGADLLANSSGLIFYASGNGNFSVDFGDNDYDNDGENALTLLSMKADVGVLIEKNVTISDWTVHGKSKIFYTHLEATTILGDIIPKSVLELIWSTALKDVAEIIANGVLNNGMPLPPIDYVTFKNAQIKFNGPLVEFCSDFYVDFMKILKPKINEIAEENMNEFLEKKTKGYRKYLRRKYELD</sequence>
<accession>A0AC34GV75</accession>
<evidence type="ECO:0000313" key="2">
    <source>
        <dbReference type="WBParaSite" id="ES5_v2.g875.t1"/>
    </source>
</evidence>
<evidence type="ECO:0000313" key="1">
    <source>
        <dbReference type="Proteomes" id="UP000887579"/>
    </source>
</evidence>
<organism evidence="1 2">
    <name type="scientific">Panagrolaimus sp. ES5</name>
    <dbReference type="NCBI Taxonomy" id="591445"/>
    <lineage>
        <taxon>Eukaryota</taxon>
        <taxon>Metazoa</taxon>
        <taxon>Ecdysozoa</taxon>
        <taxon>Nematoda</taxon>
        <taxon>Chromadorea</taxon>
        <taxon>Rhabditida</taxon>
        <taxon>Tylenchina</taxon>
        <taxon>Panagrolaimomorpha</taxon>
        <taxon>Panagrolaimoidea</taxon>
        <taxon>Panagrolaimidae</taxon>
        <taxon>Panagrolaimus</taxon>
    </lineage>
</organism>
<proteinExistence type="predicted"/>
<protein>
    <submittedName>
        <fullName evidence="2">Uncharacterized protein</fullName>
    </submittedName>
</protein>